<protein>
    <submittedName>
        <fullName evidence="1">Uncharacterized protein</fullName>
    </submittedName>
</protein>
<accession>A0ABR1WTG6</accession>
<sequence>MAREFEPKKSELIHFTRAREACTIQICLGDTIVSPVTSARFLGVWLDRKLRWKDHISKIKAKMAKTRKVGVGMLSTKGERALYEAYSHTERRLGIKWPLLLHEAAAN</sequence>
<evidence type="ECO:0000313" key="2">
    <source>
        <dbReference type="Proteomes" id="UP001480595"/>
    </source>
</evidence>
<dbReference type="Proteomes" id="UP001480595">
    <property type="component" value="Unassembled WGS sequence"/>
</dbReference>
<reference evidence="1 2" key="1">
    <citation type="submission" date="2023-01" db="EMBL/GenBank/DDBJ databases">
        <title>Analysis of 21 Apiospora genomes using comparative genomics revels a genus with tremendous synthesis potential of carbohydrate active enzymes and secondary metabolites.</title>
        <authorList>
            <person name="Sorensen T."/>
        </authorList>
    </citation>
    <scope>NUCLEOTIDE SEQUENCE [LARGE SCALE GENOMIC DNA]</scope>
    <source>
        <strain evidence="1 2">CBS 135458</strain>
    </source>
</reference>
<keyword evidence="2" id="KW-1185">Reference proteome</keyword>
<name>A0ABR1WTG6_9PEZI</name>
<evidence type="ECO:0000313" key="1">
    <source>
        <dbReference type="EMBL" id="KAK8086417.1"/>
    </source>
</evidence>
<comment type="caution">
    <text evidence="1">The sequence shown here is derived from an EMBL/GenBank/DDBJ whole genome shotgun (WGS) entry which is preliminary data.</text>
</comment>
<organism evidence="1 2">
    <name type="scientific">Apiospora phragmitis</name>
    <dbReference type="NCBI Taxonomy" id="2905665"/>
    <lineage>
        <taxon>Eukaryota</taxon>
        <taxon>Fungi</taxon>
        <taxon>Dikarya</taxon>
        <taxon>Ascomycota</taxon>
        <taxon>Pezizomycotina</taxon>
        <taxon>Sordariomycetes</taxon>
        <taxon>Xylariomycetidae</taxon>
        <taxon>Amphisphaeriales</taxon>
        <taxon>Apiosporaceae</taxon>
        <taxon>Apiospora</taxon>
    </lineage>
</organism>
<dbReference type="RefSeq" id="XP_066720941.1">
    <property type="nucleotide sequence ID" value="XM_066852800.1"/>
</dbReference>
<proteinExistence type="predicted"/>
<dbReference type="EMBL" id="JAQQWL010000002">
    <property type="protein sequence ID" value="KAK8086417.1"/>
    <property type="molecule type" value="Genomic_DNA"/>
</dbReference>
<gene>
    <name evidence="1" type="ORF">PG994_001391</name>
</gene>
<dbReference type="GeneID" id="92085863"/>